<dbReference type="AlphaFoldDB" id="A0A0R1XBQ6"/>
<dbReference type="PATRIC" id="fig|1423782.4.peg.82"/>
<dbReference type="Proteomes" id="UP000051412">
    <property type="component" value="Unassembled WGS sequence"/>
</dbReference>
<evidence type="ECO:0000313" key="1">
    <source>
        <dbReference type="EMBL" id="KRM27125.1"/>
    </source>
</evidence>
<dbReference type="RefSeq" id="WP_169746077.1">
    <property type="nucleotide sequence ID" value="NZ_AZGM01000064.1"/>
</dbReference>
<accession>A0A0R1XBQ6</accession>
<name>A0A0R1XBQ6_9LACO</name>
<gene>
    <name evidence="1" type="ORF">FD32_GL000082</name>
</gene>
<dbReference type="EMBL" id="AZGM01000064">
    <property type="protein sequence ID" value="KRM27125.1"/>
    <property type="molecule type" value="Genomic_DNA"/>
</dbReference>
<proteinExistence type="predicted"/>
<comment type="caution">
    <text evidence="1">The sequence shown here is derived from an EMBL/GenBank/DDBJ whole genome shotgun (WGS) entry which is preliminary data.</text>
</comment>
<evidence type="ECO:0000313" key="2">
    <source>
        <dbReference type="Proteomes" id="UP000051412"/>
    </source>
</evidence>
<sequence>MRQDWWPRFNKSFQRNFIDFLMIFAAEDEFIHKHKRKSSMIAEQKRYGENGKGK</sequence>
<keyword evidence="2" id="KW-1185">Reference proteome</keyword>
<reference evidence="1 2" key="1">
    <citation type="journal article" date="2015" name="Genome Announc.">
        <title>Expanding the biotechnology potential of lactobacilli through comparative genomics of 213 strains and associated genera.</title>
        <authorList>
            <person name="Sun Z."/>
            <person name="Harris H.M."/>
            <person name="McCann A."/>
            <person name="Guo C."/>
            <person name="Argimon S."/>
            <person name="Zhang W."/>
            <person name="Yang X."/>
            <person name="Jeffery I.B."/>
            <person name="Cooney J.C."/>
            <person name="Kagawa T.F."/>
            <person name="Liu W."/>
            <person name="Song Y."/>
            <person name="Salvetti E."/>
            <person name="Wrobel A."/>
            <person name="Rasinkangas P."/>
            <person name="Parkhill J."/>
            <person name="Rea M.C."/>
            <person name="O'Sullivan O."/>
            <person name="Ritari J."/>
            <person name="Douillard F.P."/>
            <person name="Paul Ross R."/>
            <person name="Yang R."/>
            <person name="Briner A.E."/>
            <person name="Felis G.E."/>
            <person name="de Vos W.M."/>
            <person name="Barrangou R."/>
            <person name="Klaenhammer T.R."/>
            <person name="Caufield P.W."/>
            <person name="Cui Y."/>
            <person name="Zhang H."/>
            <person name="O'Toole P.W."/>
        </authorList>
    </citation>
    <scope>NUCLEOTIDE SEQUENCE [LARGE SCALE GENOMIC DNA]</scope>
    <source>
        <strain evidence="1 2">DSM 6035</strain>
    </source>
</reference>
<protein>
    <submittedName>
        <fullName evidence="1">Uncharacterized protein</fullName>
    </submittedName>
</protein>
<organism evidence="1 2">
    <name type="scientific">Limosilactobacillus panis DSM 6035</name>
    <dbReference type="NCBI Taxonomy" id="1423782"/>
    <lineage>
        <taxon>Bacteria</taxon>
        <taxon>Bacillati</taxon>
        <taxon>Bacillota</taxon>
        <taxon>Bacilli</taxon>
        <taxon>Lactobacillales</taxon>
        <taxon>Lactobacillaceae</taxon>
        <taxon>Limosilactobacillus</taxon>
    </lineage>
</organism>